<feature type="compositionally biased region" description="Polar residues" evidence="1">
    <location>
        <begin position="302"/>
        <end position="319"/>
    </location>
</feature>
<feature type="compositionally biased region" description="Basic and acidic residues" evidence="1">
    <location>
        <begin position="654"/>
        <end position="669"/>
    </location>
</feature>
<sequence length="793" mass="88479">MRGRVRGSNALWCYGGCGDVGRYENMTSDCLTTTEDATECTDGKMRDPFRGYPVYPVYGSRVARTCNRHQYFYPVKKRSRRRLLPLTTYAMPYEGQQNFGAQPQLVLQGRRPSRRSLVAGPRRRAAYTFTQPSPPPLPLPLPSDQVRKDHKVLVYSNSYQAQPEDRQHKAKVFWHKLKKYPGKSNMVSWHSQAIDSSTDAKSVRSNYSRLSVDVSNEMAAMHRDIQTILTRYEADFDTNILNELEERGLGKKKKQKPEISVTASLPHLTPEQKNLLSMEKPPLDRLGEIPFEYLKPRPPPSASSNQKTTQESSNPNSLDGNAMFKWMLQDVSNRGIMDKLDDVSLAKLQTKLKEAELSASFPSVSPIPPKKEEETASATVLSGATCVLQPEEKTVLSEVDKQFQLTFDALKKPTYNVNYMSSAAAGYEYPPFPNLIERSGDLIPVNKVNDDTNWRKQLEEIRKEAKQSQCEGCKTLTEQLNSLQRGGSGDKLDLRDKSVNTDVGRTSKELEENWNSGDQNASDAPGDGVVQEREHSSSTTTVQDNVKEISSDVTVNSLLTEGSKVNSISSGNTSCNCQDLTTNPSSVLGMSAVMVEDVEEEELPLQRTREKTSLGRGISSKLSPRKSIKPISLSSRQGSQSQPSGYSSAPDGTRVAKEGAGDSRAMDASSVKKELSSMIRDISTGRNTSMGLAELRKSISQHKELIDTETCLDIMMKLTELMVSNEPDDLDLDDRTETKYKLHLRKMKLSHIRHIQQEINHIRGMGRCFEKFPANLSCGLKSSQRSSSAGEFT</sequence>
<dbReference type="AlphaFoldDB" id="A0A0A9VYJ5"/>
<dbReference type="EMBL" id="GBHO01043348">
    <property type="protein sequence ID" value="JAG00256.1"/>
    <property type="molecule type" value="Transcribed_RNA"/>
</dbReference>
<gene>
    <name evidence="2" type="primary">Dync1i1</name>
    <name evidence="2" type="ORF">CM83_1714</name>
</gene>
<feature type="compositionally biased region" description="Polar residues" evidence="1">
    <location>
        <begin position="513"/>
        <end position="522"/>
    </location>
</feature>
<protein>
    <submittedName>
        <fullName evidence="2">Cytoplasmic dynein 1 intermediate chain 1</fullName>
    </submittedName>
</protein>
<accession>A0A0A9VYJ5</accession>
<reference evidence="3" key="3">
    <citation type="submission" date="2014-09" db="EMBL/GenBank/DDBJ databases">
        <authorList>
            <person name="Magalhaes I.L.F."/>
            <person name="Oliveira U."/>
            <person name="Santos F.R."/>
            <person name="Vidigal T.H.D.A."/>
            <person name="Brescovit A.D."/>
            <person name="Santos A.J."/>
        </authorList>
    </citation>
    <scope>NUCLEOTIDE SEQUENCE</scope>
</reference>
<feature type="compositionally biased region" description="Basic and acidic residues" evidence="1">
    <location>
        <begin position="488"/>
        <end position="511"/>
    </location>
</feature>
<feature type="region of interest" description="Disordered" evidence="1">
    <location>
        <begin position="600"/>
        <end position="669"/>
    </location>
</feature>
<feature type="region of interest" description="Disordered" evidence="1">
    <location>
        <begin position="484"/>
        <end position="545"/>
    </location>
</feature>
<dbReference type="EMBL" id="GBRD01002949">
    <property type="protein sequence ID" value="JAG62872.1"/>
    <property type="molecule type" value="Transcribed_RNA"/>
</dbReference>
<name>A0A0A9VYJ5_LYGHE</name>
<proteinExistence type="predicted"/>
<evidence type="ECO:0000313" key="2">
    <source>
        <dbReference type="EMBL" id="JAG00256.1"/>
    </source>
</evidence>
<evidence type="ECO:0000313" key="3">
    <source>
        <dbReference type="EMBL" id="JAG62872.1"/>
    </source>
</evidence>
<feature type="region of interest" description="Disordered" evidence="1">
    <location>
        <begin position="248"/>
        <end position="320"/>
    </location>
</feature>
<feature type="compositionally biased region" description="Low complexity" evidence="1">
    <location>
        <begin position="632"/>
        <end position="648"/>
    </location>
</feature>
<organism evidence="2">
    <name type="scientific">Lygus hesperus</name>
    <name type="common">Western plant bug</name>
    <dbReference type="NCBI Taxonomy" id="30085"/>
    <lineage>
        <taxon>Eukaryota</taxon>
        <taxon>Metazoa</taxon>
        <taxon>Ecdysozoa</taxon>
        <taxon>Arthropoda</taxon>
        <taxon>Hexapoda</taxon>
        <taxon>Insecta</taxon>
        <taxon>Pterygota</taxon>
        <taxon>Neoptera</taxon>
        <taxon>Paraneoptera</taxon>
        <taxon>Hemiptera</taxon>
        <taxon>Heteroptera</taxon>
        <taxon>Panheteroptera</taxon>
        <taxon>Cimicomorpha</taxon>
        <taxon>Miridae</taxon>
        <taxon>Mirini</taxon>
        <taxon>Lygus</taxon>
    </lineage>
</organism>
<reference evidence="2" key="1">
    <citation type="journal article" date="2014" name="PLoS ONE">
        <title>Transcriptome-Based Identification of ABC Transporters in the Western Tarnished Plant Bug Lygus hesperus.</title>
        <authorList>
            <person name="Hull J.J."/>
            <person name="Chaney K."/>
            <person name="Geib S.M."/>
            <person name="Fabrick J.A."/>
            <person name="Brent C.S."/>
            <person name="Walsh D."/>
            <person name="Lavine L.C."/>
        </authorList>
    </citation>
    <scope>NUCLEOTIDE SEQUENCE</scope>
</reference>
<evidence type="ECO:0000256" key="1">
    <source>
        <dbReference type="SAM" id="MobiDB-lite"/>
    </source>
</evidence>
<reference evidence="2" key="2">
    <citation type="submission" date="2014-07" db="EMBL/GenBank/DDBJ databases">
        <authorList>
            <person name="Hull J."/>
        </authorList>
    </citation>
    <scope>NUCLEOTIDE SEQUENCE</scope>
</reference>